<evidence type="ECO:0000259" key="4">
    <source>
        <dbReference type="PROSITE" id="PS01124"/>
    </source>
</evidence>
<protein>
    <submittedName>
        <fullName evidence="5">Helix-turn-helix transcriptional regulator</fullName>
    </submittedName>
</protein>
<dbReference type="PRINTS" id="PR00032">
    <property type="entry name" value="HTHARAC"/>
</dbReference>
<gene>
    <name evidence="5" type="ORF">FYJ35_03640</name>
</gene>
<dbReference type="Pfam" id="PF12833">
    <property type="entry name" value="HTH_18"/>
    <property type="match status" value="1"/>
</dbReference>
<proteinExistence type="predicted"/>
<dbReference type="InterPro" id="IPR020449">
    <property type="entry name" value="Tscrpt_reg_AraC-type_HTH"/>
</dbReference>
<reference evidence="5 6" key="1">
    <citation type="submission" date="2019-08" db="EMBL/GenBank/DDBJ databases">
        <title>In-depth cultivation of the pig gut microbiome towards novel bacterial diversity and tailored functional studies.</title>
        <authorList>
            <person name="Wylensek D."/>
            <person name="Hitch T.C.A."/>
            <person name="Clavel T."/>
        </authorList>
    </citation>
    <scope>NUCLEOTIDE SEQUENCE [LARGE SCALE GENOMIC DNA]</scope>
    <source>
        <strain evidence="5 6">Oil+RF-744-WCA-WT-11</strain>
    </source>
</reference>
<evidence type="ECO:0000313" key="5">
    <source>
        <dbReference type="EMBL" id="MSS14142.1"/>
    </source>
</evidence>
<organism evidence="5 6">
    <name type="scientific">Porcincola intestinalis</name>
    <dbReference type="NCBI Taxonomy" id="2606632"/>
    <lineage>
        <taxon>Bacteria</taxon>
        <taxon>Bacillati</taxon>
        <taxon>Bacillota</taxon>
        <taxon>Clostridia</taxon>
        <taxon>Lachnospirales</taxon>
        <taxon>Lachnospiraceae</taxon>
        <taxon>Porcincola</taxon>
    </lineage>
</organism>
<dbReference type="InterPro" id="IPR018060">
    <property type="entry name" value="HTH_AraC"/>
</dbReference>
<dbReference type="SMART" id="SM00342">
    <property type="entry name" value="HTH_ARAC"/>
    <property type="match status" value="1"/>
</dbReference>
<evidence type="ECO:0000256" key="2">
    <source>
        <dbReference type="ARBA" id="ARBA00023125"/>
    </source>
</evidence>
<evidence type="ECO:0000313" key="6">
    <source>
        <dbReference type="Proteomes" id="UP000481852"/>
    </source>
</evidence>
<evidence type="ECO:0000256" key="3">
    <source>
        <dbReference type="ARBA" id="ARBA00023163"/>
    </source>
</evidence>
<name>A0A6L5X6Y7_9FIRM</name>
<sequence>MKELGISPKNYILSYQLKVAGQLVTNSDLPIREIASACGFSSSASFTQQFYRTYGRSPRKFRNIDDSAQTTWSQTEDCHQPAQDPNL</sequence>
<dbReference type="GO" id="GO:0003700">
    <property type="term" value="F:DNA-binding transcription factor activity"/>
    <property type="evidence" value="ECO:0007669"/>
    <property type="project" value="InterPro"/>
</dbReference>
<keyword evidence="6" id="KW-1185">Reference proteome</keyword>
<dbReference type="PANTHER" id="PTHR43280">
    <property type="entry name" value="ARAC-FAMILY TRANSCRIPTIONAL REGULATOR"/>
    <property type="match status" value="1"/>
</dbReference>
<dbReference type="Gene3D" id="1.10.10.60">
    <property type="entry name" value="Homeodomain-like"/>
    <property type="match status" value="1"/>
</dbReference>
<feature type="domain" description="HTH araC/xylS-type" evidence="4">
    <location>
        <begin position="1"/>
        <end position="64"/>
    </location>
</feature>
<evidence type="ECO:0000256" key="1">
    <source>
        <dbReference type="ARBA" id="ARBA00023015"/>
    </source>
</evidence>
<dbReference type="PANTHER" id="PTHR43280:SF2">
    <property type="entry name" value="HTH-TYPE TRANSCRIPTIONAL REGULATOR EXSA"/>
    <property type="match status" value="1"/>
</dbReference>
<dbReference type="SUPFAM" id="SSF46689">
    <property type="entry name" value="Homeodomain-like"/>
    <property type="match status" value="1"/>
</dbReference>
<comment type="caution">
    <text evidence="5">The sequence shown here is derived from an EMBL/GenBank/DDBJ whole genome shotgun (WGS) entry which is preliminary data.</text>
</comment>
<dbReference type="PROSITE" id="PS01124">
    <property type="entry name" value="HTH_ARAC_FAMILY_2"/>
    <property type="match status" value="1"/>
</dbReference>
<dbReference type="InterPro" id="IPR009057">
    <property type="entry name" value="Homeodomain-like_sf"/>
</dbReference>
<dbReference type="Proteomes" id="UP000481852">
    <property type="component" value="Unassembled WGS sequence"/>
</dbReference>
<dbReference type="AlphaFoldDB" id="A0A6L5X6Y7"/>
<keyword evidence="1" id="KW-0805">Transcription regulation</keyword>
<keyword evidence="3" id="KW-0804">Transcription</keyword>
<accession>A0A6L5X6Y7</accession>
<dbReference type="RefSeq" id="WP_154523287.1">
    <property type="nucleotide sequence ID" value="NZ_VULZ01000002.1"/>
</dbReference>
<keyword evidence="2" id="KW-0238">DNA-binding</keyword>
<dbReference type="GO" id="GO:0043565">
    <property type="term" value="F:sequence-specific DNA binding"/>
    <property type="evidence" value="ECO:0007669"/>
    <property type="project" value="InterPro"/>
</dbReference>
<dbReference type="EMBL" id="VULZ01000002">
    <property type="protein sequence ID" value="MSS14142.1"/>
    <property type="molecule type" value="Genomic_DNA"/>
</dbReference>